<sequence length="170" mass="19912">FAVPINVENAPNAKENPKEKEWIEDHVFEIAIKLRTIGAPDAAFPDFLKNRLHYRALSEDFARRAAQFGRKWNIPLIAEMDFETVKSLVLEPPTNTAAEIEQAWNQNIVSLEDKLREQKYEEIPEEAVDEFFAEGFHLFPFNDEKFERAEQFFKKWDISKEKFAGYLKTS</sequence>
<dbReference type="EMBL" id="BTRK01000002">
    <property type="protein sequence ID" value="GMR39274.1"/>
    <property type="molecule type" value="Genomic_DNA"/>
</dbReference>
<proteinExistence type="predicted"/>
<keyword evidence="2" id="KW-1185">Reference proteome</keyword>
<name>A0AAN5CE02_9BILA</name>
<reference evidence="2" key="1">
    <citation type="submission" date="2022-10" db="EMBL/GenBank/DDBJ databases">
        <title>Genome assembly of Pristionchus species.</title>
        <authorList>
            <person name="Yoshida K."/>
            <person name="Sommer R.J."/>
        </authorList>
    </citation>
    <scope>NUCLEOTIDE SEQUENCE [LARGE SCALE GENOMIC DNA]</scope>
    <source>
        <strain evidence="2">RS5460</strain>
    </source>
</reference>
<protein>
    <submittedName>
        <fullName evidence="1">Uncharacterized protein</fullName>
    </submittedName>
</protein>
<gene>
    <name evidence="1" type="ORF">PMAYCL1PPCAC_09469</name>
</gene>
<feature type="non-terminal residue" evidence="1">
    <location>
        <position position="1"/>
    </location>
</feature>
<organism evidence="1 2">
    <name type="scientific">Pristionchus mayeri</name>
    <dbReference type="NCBI Taxonomy" id="1317129"/>
    <lineage>
        <taxon>Eukaryota</taxon>
        <taxon>Metazoa</taxon>
        <taxon>Ecdysozoa</taxon>
        <taxon>Nematoda</taxon>
        <taxon>Chromadorea</taxon>
        <taxon>Rhabditida</taxon>
        <taxon>Rhabditina</taxon>
        <taxon>Diplogasteromorpha</taxon>
        <taxon>Diplogasteroidea</taxon>
        <taxon>Neodiplogasteridae</taxon>
        <taxon>Pristionchus</taxon>
    </lineage>
</organism>
<dbReference type="AlphaFoldDB" id="A0AAN5CE02"/>
<dbReference type="Proteomes" id="UP001328107">
    <property type="component" value="Unassembled WGS sequence"/>
</dbReference>
<comment type="caution">
    <text evidence="1">The sequence shown here is derived from an EMBL/GenBank/DDBJ whole genome shotgun (WGS) entry which is preliminary data.</text>
</comment>
<evidence type="ECO:0000313" key="2">
    <source>
        <dbReference type="Proteomes" id="UP001328107"/>
    </source>
</evidence>
<evidence type="ECO:0000313" key="1">
    <source>
        <dbReference type="EMBL" id="GMR39274.1"/>
    </source>
</evidence>
<accession>A0AAN5CE02</accession>